<dbReference type="Pfam" id="PF13561">
    <property type="entry name" value="adh_short_C2"/>
    <property type="match status" value="1"/>
</dbReference>
<gene>
    <name evidence="4" type="ORF">GCM10009838_23540</name>
</gene>
<evidence type="ECO:0000256" key="1">
    <source>
        <dbReference type="ARBA" id="ARBA00006484"/>
    </source>
</evidence>
<protein>
    <submittedName>
        <fullName evidence="4">SDR family oxidoreductase</fullName>
    </submittedName>
</protein>
<dbReference type="Proteomes" id="UP001499854">
    <property type="component" value="Unassembled WGS sequence"/>
</dbReference>
<dbReference type="PRINTS" id="PR00081">
    <property type="entry name" value="GDHRDH"/>
</dbReference>
<dbReference type="InterPro" id="IPR002347">
    <property type="entry name" value="SDR_fam"/>
</dbReference>
<proteinExistence type="inferred from homology"/>
<feature type="domain" description="Ketoreductase" evidence="3">
    <location>
        <begin position="7"/>
        <end position="194"/>
    </location>
</feature>
<dbReference type="InterPro" id="IPR020904">
    <property type="entry name" value="Sc_DH/Rdtase_CS"/>
</dbReference>
<dbReference type="PANTHER" id="PTHR43639:SF1">
    <property type="entry name" value="SHORT-CHAIN DEHYDROGENASE_REDUCTASE FAMILY PROTEIN"/>
    <property type="match status" value="1"/>
</dbReference>
<dbReference type="EMBL" id="BAAAQM010000010">
    <property type="protein sequence ID" value="GAA1965295.1"/>
    <property type="molecule type" value="Genomic_DNA"/>
</dbReference>
<comment type="caution">
    <text evidence="4">The sequence shown here is derived from an EMBL/GenBank/DDBJ whole genome shotgun (WGS) entry which is preliminary data.</text>
</comment>
<dbReference type="PRINTS" id="PR00080">
    <property type="entry name" value="SDRFAMILY"/>
</dbReference>
<organism evidence="4 5">
    <name type="scientific">Catenulispora subtropica</name>
    <dbReference type="NCBI Taxonomy" id="450798"/>
    <lineage>
        <taxon>Bacteria</taxon>
        <taxon>Bacillati</taxon>
        <taxon>Actinomycetota</taxon>
        <taxon>Actinomycetes</taxon>
        <taxon>Catenulisporales</taxon>
        <taxon>Catenulisporaceae</taxon>
        <taxon>Catenulispora</taxon>
    </lineage>
</organism>
<keyword evidence="2" id="KW-0560">Oxidoreductase</keyword>
<dbReference type="InterPro" id="IPR036291">
    <property type="entry name" value="NAD(P)-bd_dom_sf"/>
</dbReference>
<reference evidence="5" key="1">
    <citation type="journal article" date="2019" name="Int. J. Syst. Evol. Microbiol.">
        <title>The Global Catalogue of Microorganisms (GCM) 10K type strain sequencing project: providing services to taxonomists for standard genome sequencing and annotation.</title>
        <authorList>
            <consortium name="The Broad Institute Genomics Platform"/>
            <consortium name="The Broad Institute Genome Sequencing Center for Infectious Disease"/>
            <person name="Wu L."/>
            <person name="Ma J."/>
        </authorList>
    </citation>
    <scope>NUCLEOTIDE SEQUENCE [LARGE SCALE GENOMIC DNA]</scope>
    <source>
        <strain evidence="5">JCM 16013</strain>
    </source>
</reference>
<dbReference type="SMART" id="SM00822">
    <property type="entry name" value="PKS_KR"/>
    <property type="match status" value="1"/>
</dbReference>
<dbReference type="InterPro" id="IPR057326">
    <property type="entry name" value="KR_dom"/>
</dbReference>
<accession>A0ABP5CMB7</accession>
<dbReference type="PROSITE" id="PS00061">
    <property type="entry name" value="ADH_SHORT"/>
    <property type="match status" value="1"/>
</dbReference>
<comment type="similarity">
    <text evidence="1">Belongs to the short-chain dehydrogenases/reductases (SDR) family.</text>
</comment>
<dbReference type="Gene3D" id="3.40.50.720">
    <property type="entry name" value="NAD(P)-binding Rossmann-like Domain"/>
    <property type="match status" value="1"/>
</dbReference>
<dbReference type="RefSeq" id="WP_344656996.1">
    <property type="nucleotide sequence ID" value="NZ_BAAAQM010000010.1"/>
</dbReference>
<name>A0ABP5CMB7_9ACTN</name>
<dbReference type="SUPFAM" id="SSF51735">
    <property type="entry name" value="NAD(P)-binding Rossmann-fold domains"/>
    <property type="match status" value="1"/>
</dbReference>
<keyword evidence="5" id="KW-1185">Reference proteome</keyword>
<evidence type="ECO:0000313" key="5">
    <source>
        <dbReference type="Proteomes" id="UP001499854"/>
    </source>
</evidence>
<evidence type="ECO:0000256" key="2">
    <source>
        <dbReference type="ARBA" id="ARBA00023002"/>
    </source>
</evidence>
<sequence length="258" mass="26720">MTDLTGETALVTGASRGIGRAVAIRLAAAGALVAVHYGADEDAAEATVDSIKTLGGQAFGIRARFGREAGTAAVDDLVAALTAELAGRPLNILVNNAGTTGRGPIEVVTPEGFLEVFEVNAVAPFFLTQKLLPHMADGGRIINVSSSNVRVAMPMVIDYTMAKAAVEAMTRTLAQHLGRRRITVNAVRPGPTETDMMAFLASMPEVKANLAGLSAMDRMGRPEDIAAVVAFLASDDSGWITGQTLDASGGMLLGPRMG</sequence>
<evidence type="ECO:0000313" key="4">
    <source>
        <dbReference type="EMBL" id="GAA1965295.1"/>
    </source>
</evidence>
<evidence type="ECO:0000259" key="3">
    <source>
        <dbReference type="SMART" id="SM00822"/>
    </source>
</evidence>
<dbReference type="PANTHER" id="PTHR43639">
    <property type="entry name" value="OXIDOREDUCTASE, SHORT-CHAIN DEHYDROGENASE/REDUCTASE FAMILY (AFU_ORTHOLOGUE AFUA_5G02870)"/>
    <property type="match status" value="1"/>
</dbReference>